<dbReference type="AlphaFoldDB" id="A0AAD2G0F7"/>
<evidence type="ECO:0000256" key="1">
    <source>
        <dbReference type="SAM" id="MobiDB-lite"/>
    </source>
</evidence>
<evidence type="ECO:0000313" key="3">
    <source>
        <dbReference type="Proteomes" id="UP001295423"/>
    </source>
</evidence>
<reference evidence="2" key="1">
    <citation type="submission" date="2023-08" db="EMBL/GenBank/DDBJ databases">
        <authorList>
            <person name="Audoor S."/>
            <person name="Bilcke G."/>
        </authorList>
    </citation>
    <scope>NUCLEOTIDE SEQUENCE</scope>
</reference>
<comment type="caution">
    <text evidence="2">The sequence shown here is derived from an EMBL/GenBank/DDBJ whole genome shotgun (WGS) entry which is preliminary data.</text>
</comment>
<accession>A0AAD2G0F7</accession>
<name>A0AAD2G0F7_9STRA</name>
<feature type="region of interest" description="Disordered" evidence="1">
    <location>
        <begin position="30"/>
        <end position="50"/>
    </location>
</feature>
<feature type="compositionally biased region" description="Basic residues" evidence="1">
    <location>
        <begin position="38"/>
        <end position="49"/>
    </location>
</feature>
<dbReference type="Proteomes" id="UP001295423">
    <property type="component" value="Unassembled WGS sequence"/>
</dbReference>
<keyword evidence="3" id="KW-1185">Reference proteome</keyword>
<dbReference type="EMBL" id="CAKOGP040001981">
    <property type="protein sequence ID" value="CAJ1959170.1"/>
    <property type="molecule type" value="Genomic_DNA"/>
</dbReference>
<organism evidence="2 3">
    <name type="scientific">Cylindrotheca closterium</name>
    <dbReference type="NCBI Taxonomy" id="2856"/>
    <lineage>
        <taxon>Eukaryota</taxon>
        <taxon>Sar</taxon>
        <taxon>Stramenopiles</taxon>
        <taxon>Ochrophyta</taxon>
        <taxon>Bacillariophyta</taxon>
        <taxon>Bacillariophyceae</taxon>
        <taxon>Bacillariophycidae</taxon>
        <taxon>Bacillariales</taxon>
        <taxon>Bacillariaceae</taxon>
        <taxon>Cylindrotheca</taxon>
    </lineage>
</organism>
<evidence type="ECO:0000313" key="2">
    <source>
        <dbReference type="EMBL" id="CAJ1959170.1"/>
    </source>
</evidence>
<proteinExistence type="predicted"/>
<sequence>MGSYSSHHSRNSKQNYYHGANNGMSILRSMSNTETKNNKNKKKTSKRKLSKDMIQLRVDNAHVQVGDTITGSIEMTEDAPTTLVKLVFEAIEYTVVALTQTRDNHMGLEYLEKHTSETNVLTSQQVLVDVAEAPDRRQTFSFVIPKGLPGTMRCILDGSDPILPSQYKTSYTITAFAFKNTSKAHVSQSITVSPPSRQEIPLDSSTLSVSVINPVKSIASTFFQCGSTSTVYDDNDDYGVNRAVASKKKGTTEIEEHDEQEVFLDKSHQLFSLKCQLPLQPHDKYCFAVGQVLCVNVTDWLGRQLSGVWMIQLIQEVTWLAKGRRATSVSKWNLFANHHELPTSLERSFDGQASKLSIQHSLVVFLATDEEDPSREVMACSEAFPIVIVSNTRGWDA</sequence>
<protein>
    <submittedName>
        <fullName evidence="2">Uncharacterized protein</fullName>
    </submittedName>
</protein>
<gene>
    <name evidence="2" type="ORF">CYCCA115_LOCUS17593</name>
</gene>
<feature type="region of interest" description="Disordered" evidence="1">
    <location>
        <begin position="1"/>
        <end position="20"/>
    </location>
</feature>